<dbReference type="EMBL" id="JAHLQT010022531">
    <property type="protein sequence ID" value="KAG7166426.1"/>
    <property type="molecule type" value="Genomic_DNA"/>
</dbReference>
<dbReference type="AlphaFoldDB" id="A0A8J5JZD1"/>
<name>A0A8J5JZD1_HOMAM</name>
<organism evidence="1 2">
    <name type="scientific">Homarus americanus</name>
    <name type="common">American lobster</name>
    <dbReference type="NCBI Taxonomy" id="6706"/>
    <lineage>
        <taxon>Eukaryota</taxon>
        <taxon>Metazoa</taxon>
        <taxon>Ecdysozoa</taxon>
        <taxon>Arthropoda</taxon>
        <taxon>Crustacea</taxon>
        <taxon>Multicrustacea</taxon>
        <taxon>Malacostraca</taxon>
        <taxon>Eumalacostraca</taxon>
        <taxon>Eucarida</taxon>
        <taxon>Decapoda</taxon>
        <taxon>Pleocyemata</taxon>
        <taxon>Astacidea</taxon>
        <taxon>Nephropoidea</taxon>
        <taxon>Nephropidae</taxon>
        <taxon>Homarus</taxon>
    </lineage>
</organism>
<protein>
    <submittedName>
        <fullName evidence="1">Uncharacterized protein</fullName>
    </submittedName>
</protein>
<evidence type="ECO:0000313" key="1">
    <source>
        <dbReference type="EMBL" id="KAG7166426.1"/>
    </source>
</evidence>
<keyword evidence="2" id="KW-1185">Reference proteome</keyword>
<sequence length="71" mass="8408">MRGLARLGKRRSKDLIAASRSRIYFPFPGPRERFMHLRGTHKRKHMFVRAYSCGHSMPQIALIWDIALVKW</sequence>
<reference evidence="1" key="1">
    <citation type="journal article" date="2021" name="Sci. Adv.">
        <title>The American lobster genome reveals insights on longevity, neural, and immune adaptations.</title>
        <authorList>
            <person name="Polinski J.M."/>
            <person name="Zimin A.V."/>
            <person name="Clark K.F."/>
            <person name="Kohn A.B."/>
            <person name="Sadowski N."/>
            <person name="Timp W."/>
            <person name="Ptitsyn A."/>
            <person name="Khanna P."/>
            <person name="Romanova D.Y."/>
            <person name="Williams P."/>
            <person name="Greenwood S.J."/>
            <person name="Moroz L.L."/>
            <person name="Walt D.R."/>
            <person name="Bodnar A.G."/>
        </authorList>
    </citation>
    <scope>NUCLEOTIDE SEQUENCE</scope>
    <source>
        <strain evidence="1">GMGI-L3</strain>
    </source>
</reference>
<evidence type="ECO:0000313" key="2">
    <source>
        <dbReference type="Proteomes" id="UP000747542"/>
    </source>
</evidence>
<accession>A0A8J5JZD1</accession>
<gene>
    <name evidence="1" type="ORF">Hamer_G005525</name>
</gene>
<dbReference type="Proteomes" id="UP000747542">
    <property type="component" value="Unassembled WGS sequence"/>
</dbReference>
<proteinExistence type="predicted"/>
<comment type="caution">
    <text evidence="1">The sequence shown here is derived from an EMBL/GenBank/DDBJ whole genome shotgun (WGS) entry which is preliminary data.</text>
</comment>